<dbReference type="RefSeq" id="XP_003720542.1">
    <property type="nucleotide sequence ID" value="XM_003720494.1"/>
</dbReference>
<protein>
    <submittedName>
        <fullName evidence="1">Uncharacterized protein</fullName>
    </submittedName>
</protein>
<dbReference type="VEuPathDB" id="FungiDB:MGG_17863"/>
<keyword evidence="2" id="KW-1185">Reference proteome</keyword>
<evidence type="ECO:0000313" key="2">
    <source>
        <dbReference type="Proteomes" id="UP000009058"/>
    </source>
</evidence>
<dbReference type="HOGENOM" id="CLU_3143437_0_0_1"/>
<dbReference type="KEGG" id="mgr:MGG_17863"/>
<sequence>MRTLHVGKGGLIDGPDALSFETIHATAIPPVTGVDRRWMPCMFKPMGSY</sequence>
<organism evidence="1 2">
    <name type="scientific">Pyricularia oryzae (strain 70-15 / ATCC MYA-4617 / FGSC 8958)</name>
    <name type="common">Rice blast fungus</name>
    <name type="synonym">Magnaporthe oryzae</name>
    <dbReference type="NCBI Taxonomy" id="242507"/>
    <lineage>
        <taxon>Eukaryota</taxon>
        <taxon>Fungi</taxon>
        <taxon>Dikarya</taxon>
        <taxon>Ascomycota</taxon>
        <taxon>Pezizomycotina</taxon>
        <taxon>Sordariomycetes</taxon>
        <taxon>Sordariomycetidae</taxon>
        <taxon>Magnaporthales</taxon>
        <taxon>Pyriculariaceae</taxon>
        <taxon>Pyricularia</taxon>
    </lineage>
</organism>
<gene>
    <name evidence="1" type="ORF">MGG_17863</name>
</gene>
<evidence type="ECO:0000313" key="1">
    <source>
        <dbReference type="EMBL" id="EHA45799.1"/>
    </source>
</evidence>
<dbReference type="AlphaFoldDB" id="G4NK76"/>
<name>G4NK76_PYRO7</name>
<accession>G4NK76</accession>
<reference evidence="1 2" key="1">
    <citation type="journal article" date="2005" name="Nature">
        <title>The genome sequence of the rice blast fungus Magnaporthe grisea.</title>
        <authorList>
            <person name="Dean R.A."/>
            <person name="Talbot N.J."/>
            <person name="Ebbole D.J."/>
            <person name="Farman M.L."/>
            <person name="Mitchell T.K."/>
            <person name="Orbach M.J."/>
            <person name="Thon M."/>
            <person name="Kulkarni R."/>
            <person name="Xu J.R."/>
            <person name="Pan H."/>
            <person name="Read N.D."/>
            <person name="Lee Y.H."/>
            <person name="Carbone I."/>
            <person name="Brown D."/>
            <person name="Oh Y.Y."/>
            <person name="Donofrio N."/>
            <person name="Jeong J.S."/>
            <person name="Soanes D.M."/>
            <person name="Djonovic S."/>
            <person name="Kolomiets E."/>
            <person name="Rehmeyer C."/>
            <person name="Li W."/>
            <person name="Harding M."/>
            <person name="Kim S."/>
            <person name="Lebrun M.H."/>
            <person name="Bohnert H."/>
            <person name="Coughlan S."/>
            <person name="Butler J."/>
            <person name="Calvo S."/>
            <person name="Ma L.J."/>
            <person name="Nicol R."/>
            <person name="Purcell S."/>
            <person name="Nusbaum C."/>
            <person name="Galagan J.E."/>
            <person name="Birren B.W."/>
        </authorList>
    </citation>
    <scope>NUCLEOTIDE SEQUENCE [LARGE SCALE GENOMIC DNA]</scope>
    <source>
        <strain evidence="2">70-15 / ATCC MYA-4617 / FGSC 8958</strain>
    </source>
</reference>
<dbReference type="Proteomes" id="UP000009058">
    <property type="component" value="Chromosome 7"/>
</dbReference>
<reference key="2">
    <citation type="submission" date="2011-05" db="EMBL/GenBank/DDBJ databases">
        <title>The Genome Sequence of Magnaporthe oryzae 70-15.</title>
        <authorList>
            <consortium name="The Broad Institute Genome Sequencing Platform"/>
            <person name="Ma L.-J."/>
            <person name="Dead R."/>
            <person name="Young S.K."/>
            <person name="Zeng Q."/>
            <person name="Gargeya S."/>
            <person name="Fitzgerald M."/>
            <person name="Haas B."/>
            <person name="Abouelleil A."/>
            <person name="Alvarado L."/>
            <person name="Arachchi H.M."/>
            <person name="Berlin A."/>
            <person name="Brown A."/>
            <person name="Chapman S.B."/>
            <person name="Chen Z."/>
            <person name="Dunbar C."/>
            <person name="Freedman E."/>
            <person name="Gearin G."/>
            <person name="Gellesch M."/>
            <person name="Goldberg J."/>
            <person name="Griggs A."/>
            <person name="Gujja S."/>
            <person name="Heiman D."/>
            <person name="Howarth C."/>
            <person name="Larson L."/>
            <person name="Lui A."/>
            <person name="MacDonald P.J.P."/>
            <person name="Mehta T."/>
            <person name="Montmayeur A."/>
            <person name="Murphy C."/>
            <person name="Neiman D."/>
            <person name="Pearson M."/>
            <person name="Priest M."/>
            <person name="Roberts A."/>
            <person name="Saif S."/>
            <person name="Shea T."/>
            <person name="Shenoy N."/>
            <person name="Sisk P."/>
            <person name="Stolte C."/>
            <person name="Sykes S."/>
            <person name="Yandava C."/>
            <person name="Wortman J."/>
            <person name="Nusbaum C."/>
            <person name="Birren B."/>
        </authorList>
    </citation>
    <scope>NUCLEOTIDE SEQUENCE</scope>
    <source>
        <strain>70-15</strain>
    </source>
</reference>
<dbReference type="InParanoid" id="G4NK76"/>
<proteinExistence type="predicted"/>
<dbReference type="GeneID" id="12984719"/>
<dbReference type="EMBL" id="CM001237">
    <property type="protein sequence ID" value="EHA45799.1"/>
    <property type="molecule type" value="Genomic_DNA"/>
</dbReference>